<dbReference type="GO" id="GO:0005737">
    <property type="term" value="C:cytoplasm"/>
    <property type="evidence" value="ECO:0007669"/>
    <property type="project" value="UniProtKB-SubCell"/>
</dbReference>
<dbReference type="InterPro" id="IPR023538">
    <property type="entry name" value="RNP1"/>
</dbReference>
<evidence type="ECO:0000313" key="9">
    <source>
        <dbReference type="EMBL" id="PMB75727.1"/>
    </source>
</evidence>
<dbReference type="InterPro" id="IPR036980">
    <property type="entry name" value="RNase_P/MRP_Rpp29_sf"/>
</dbReference>
<dbReference type="SMART" id="SM00538">
    <property type="entry name" value="POP4"/>
    <property type="match status" value="1"/>
</dbReference>
<evidence type="ECO:0000313" key="7">
    <source>
        <dbReference type="EMBL" id="HEW64179.1"/>
    </source>
</evidence>
<comment type="caution">
    <text evidence="9">The sequence shown here is derived from an EMBL/GenBank/DDBJ whole genome shotgun (WGS) entry which is preliminary data.</text>
</comment>
<comment type="subunit">
    <text evidence="6">Consists of a catalytic RNA component and at least 4-5 protein subunits.</text>
</comment>
<keyword evidence="4 6" id="KW-0255">Endonuclease</keyword>
<comment type="similarity">
    <text evidence="6">Belongs to the eukaryotic/archaeal RNase P protein component 1 family.</text>
</comment>
<reference evidence="8" key="3">
    <citation type="submission" date="2020-10" db="EMBL/GenBank/DDBJ databases">
        <title>Fervidococcus fontis strain 3639Fd - the first crenarchaeon capable of growth on lipids.</title>
        <authorList>
            <person name="Kochetkova T.V."/>
            <person name="Elcheninov A.G."/>
            <person name="Toschakov S.V."/>
            <person name="Kublanov I.V."/>
        </authorList>
    </citation>
    <scope>NUCLEOTIDE SEQUENCE</scope>
    <source>
        <strain evidence="8">3639Fd</strain>
    </source>
</reference>
<dbReference type="AlphaFoldDB" id="A0A2J6NA10"/>
<keyword evidence="1 6" id="KW-0963">Cytoplasm</keyword>
<dbReference type="InterPro" id="IPR002730">
    <property type="entry name" value="Rpp29/RNP1"/>
</dbReference>
<dbReference type="GO" id="GO:0001682">
    <property type="term" value="P:tRNA 5'-leader removal"/>
    <property type="evidence" value="ECO:0007669"/>
    <property type="project" value="UniProtKB-UniRule"/>
</dbReference>
<evidence type="ECO:0000256" key="1">
    <source>
        <dbReference type="ARBA" id="ARBA00022490"/>
    </source>
</evidence>
<name>A0A2J6NA10_9CREN</name>
<dbReference type="HAMAP" id="MF_00754">
    <property type="entry name" value="RNase_P_1"/>
    <property type="match status" value="1"/>
</dbReference>
<evidence type="ECO:0000256" key="6">
    <source>
        <dbReference type="HAMAP-Rule" id="MF_00754"/>
    </source>
</evidence>
<dbReference type="GO" id="GO:0003723">
    <property type="term" value="F:RNA binding"/>
    <property type="evidence" value="ECO:0007669"/>
    <property type="project" value="InterPro"/>
</dbReference>
<dbReference type="EC" id="3.1.26.5" evidence="6"/>
<protein>
    <recommendedName>
        <fullName evidence="6">Ribonuclease P protein component 1</fullName>
        <shortName evidence="6">RNase P component 1</shortName>
        <ecNumber evidence="6">3.1.26.5</ecNumber>
    </recommendedName>
    <alternativeName>
        <fullName evidence="6">Rpp29</fullName>
    </alternativeName>
</protein>
<comment type="catalytic activity">
    <reaction evidence="6">
        <text>Endonucleolytic cleavage of RNA, removing 5'-extranucleotides from tRNA precursor.</text>
        <dbReference type="EC" id="3.1.26.5"/>
    </reaction>
</comment>
<proteinExistence type="inferred from homology"/>
<evidence type="ECO:0000256" key="3">
    <source>
        <dbReference type="ARBA" id="ARBA00022722"/>
    </source>
</evidence>
<gene>
    <name evidence="6" type="primary">rnp1</name>
    <name evidence="9" type="ORF">C0188_01915</name>
    <name evidence="7" type="ORF">ENO39_03885</name>
    <name evidence="8" type="ORF">IOK49_03355</name>
</gene>
<sequence>MKKSNITFGDLFGSEVEVLMYPDRNVIGLIGIVENETQKTISIYRNEKTITLFKDYIVFKIRSKNSETVIYGNEIVGRPEDRTKEVIKKKIGLR</sequence>
<keyword evidence="2 6" id="KW-0819">tRNA processing</keyword>
<keyword evidence="3 6" id="KW-0540">Nuclease</keyword>
<dbReference type="GO" id="GO:0030677">
    <property type="term" value="C:ribonuclease P complex"/>
    <property type="evidence" value="ECO:0007669"/>
    <property type="project" value="UniProtKB-UniRule"/>
</dbReference>
<dbReference type="SUPFAM" id="SSF101744">
    <property type="entry name" value="Rof/RNase P subunit-like"/>
    <property type="match status" value="1"/>
</dbReference>
<dbReference type="Proteomes" id="UP000237153">
    <property type="component" value="Unassembled WGS sequence"/>
</dbReference>
<dbReference type="EMBL" id="JADEZV010000002">
    <property type="protein sequence ID" value="MBE9391115.1"/>
    <property type="molecule type" value="Genomic_DNA"/>
</dbReference>
<dbReference type="EMBL" id="DSFH01000054">
    <property type="protein sequence ID" value="HEW64179.1"/>
    <property type="molecule type" value="Genomic_DNA"/>
</dbReference>
<dbReference type="Gene3D" id="2.30.30.210">
    <property type="entry name" value="Ribonuclease P/MRP, subunit p29"/>
    <property type="match status" value="1"/>
</dbReference>
<evidence type="ECO:0000256" key="2">
    <source>
        <dbReference type="ARBA" id="ARBA00022694"/>
    </source>
</evidence>
<reference evidence="7" key="2">
    <citation type="journal article" date="2020" name="mSystems">
        <title>Genome- and Community-Level Interaction Insights into Carbon Utilization and Element Cycling Functions of Hydrothermarchaeota in Hydrothermal Sediment.</title>
        <authorList>
            <person name="Zhou Z."/>
            <person name="Liu Y."/>
            <person name="Xu W."/>
            <person name="Pan J."/>
            <person name="Luo Z.H."/>
            <person name="Li M."/>
        </authorList>
    </citation>
    <scope>NUCLEOTIDE SEQUENCE [LARGE SCALE GENOMIC DNA]</scope>
    <source>
        <strain evidence="7">SpSt-1261</strain>
    </source>
</reference>
<dbReference type="GO" id="GO:0016874">
    <property type="term" value="F:ligase activity"/>
    <property type="evidence" value="ECO:0007669"/>
    <property type="project" value="UniProtKB-KW"/>
</dbReference>
<dbReference type="EMBL" id="PNIM01000007">
    <property type="protein sequence ID" value="PMB75727.1"/>
    <property type="molecule type" value="Genomic_DNA"/>
</dbReference>
<dbReference type="InterPro" id="IPR023534">
    <property type="entry name" value="Rof/RNase_P-like"/>
</dbReference>
<dbReference type="Proteomes" id="UP000652307">
    <property type="component" value="Unassembled WGS sequence"/>
</dbReference>
<dbReference type="Pfam" id="PF01868">
    <property type="entry name" value="RNase_P-MRP_p29"/>
    <property type="match status" value="1"/>
</dbReference>
<comment type="subcellular location">
    <subcellularLocation>
        <location evidence="6">Cytoplasm</location>
    </subcellularLocation>
</comment>
<comment type="function">
    <text evidence="6">Part of ribonuclease P, a protein complex that generates mature tRNA molecules by cleaving their 5'-ends.</text>
</comment>
<dbReference type="Proteomes" id="UP000886076">
    <property type="component" value="Unassembled WGS sequence"/>
</dbReference>
<accession>A0A2J6NA10</accession>
<reference evidence="9 10" key="1">
    <citation type="submission" date="2018-01" db="EMBL/GenBank/DDBJ databases">
        <title>Metagenomic assembled genomes from two thermal pools in the Uzon Caldera, Kamchatka, Russia.</title>
        <authorList>
            <person name="Wilkins L."/>
            <person name="Ettinger C."/>
        </authorList>
    </citation>
    <scope>NUCLEOTIDE SEQUENCE [LARGE SCALE GENOMIC DNA]</scope>
    <source>
        <strain evidence="9">ZAV-06</strain>
    </source>
</reference>
<keyword evidence="9" id="KW-0436">Ligase</keyword>
<evidence type="ECO:0000313" key="10">
    <source>
        <dbReference type="Proteomes" id="UP000237153"/>
    </source>
</evidence>
<dbReference type="GeneID" id="12449586"/>
<keyword evidence="5 6" id="KW-0378">Hydrolase</keyword>
<evidence type="ECO:0000313" key="8">
    <source>
        <dbReference type="EMBL" id="MBE9391115.1"/>
    </source>
</evidence>
<dbReference type="RefSeq" id="WP_014557651.1">
    <property type="nucleotide sequence ID" value="NZ_DSFH01000054.1"/>
</dbReference>
<evidence type="ECO:0000256" key="5">
    <source>
        <dbReference type="ARBA" id="ARBA00022801"/>
    </source>
</evidence>
<dbReference type="GO" id="GO:0004526">
    <property type="term" value="F:ribonuclease P activity"/>
    <property type="evidence" value="ECO:0007669"/>
    <property type="project" value="UniProtKB-UniRule"/>
</dbReference>
<evidence type="ECO:0000256" key="4">
    <source>
        <dbReference type="ARBA" id="ARBA00022759"/>
    </source>
</evidence>
<organism evidence="9 10">
    <name type="scientific">Fervidicoccus fontis</name>
    <dbReference type="NCBI Taxonomy" id="683846"/>
    <lineage>
        <taxon>Archaea</taxon>
        <taxon>Thermoproteota</taxon>
        <taxon>Thermoprotei</taxon>
        <taxon>Fervidicoccales</taxon>
        <taxon>Fervidicoccaceae</taxon>
        <taxon>Fervidicoccus</taxon>
    </lineage>
</organism>